<proteinExistence type="predicted"/>
<organism evidence="1 2">
    <name type="scientific">Shewanella benthica KT99</name>
    <dbReference type="NCBI Taxonomy" id="314608"/>
    <lineage>
        <taxon>Bacteria</taxon>
        <taxon>Pseudomonadati</taxon>
        <taxon>Pseudomonadota</taxon>
        <taxon>Gammaproteobacteria</taxon>
        <taxon>Alteromonadales</taxon>
        <taxon>Shewanellaceae</taxon>
        <taxon>Shewanella</taxon>
    </lineage>
</organism>
<sequence length="49" mass="5442">MSPSKSQPVKRETTTRVILVVSSTLVLAAIFEPVEALFIRALTMVCFLF</sequence>
<dbReference type="AlphaFoldDB" id="A9DD60"/>
<evidence type="ECO:0000313" key="2">
    <source>
        <dbReference type="Proteomes" id="UP000005839"/>
    </source>
</evidence>
<dbReference type="EMBL" id="ABIC01000024">
    <property type="protein sequence ID" value="EDQ00188.1"/>
    <property type="molecule type" value="Genomic_DNA"/>
</dbReference>
<name>A9DD60_9GAMM</name>
<keyword evidence="2" id="KW-1185">Reference proteome</keyword>
<reference evidence="1 2" key="1">
    <citation type="submission" date="2007-10" db="EMBL/GenBank/DDBJ databases">
        <authorList>
            <person name="Yayanos A."/>
            <person name="Ferriera S."/>
            <person name="Johnson J."/>
            <person name="Kravitz S."/>
            <person name="Halpern A."/>
            <person name="Remington K."/>
            <person name="Beeson K."/>
            <person name="Tran B."/>
            <person name="Rogers Y.-H."/>
            <person name="Friedman R."/>
            <person name="Venter J.C."/>
        </authorList>
    </citation>
    <scope>NUCLEOTIDE SEQUENCE [LARGE SCALE GENOMIC DNA]</scope>
    <source>
        <strain evidence="1 2">KT99</strain>
    </source>
</reference>
<protein>
    <submittedName>
        <fullName evidence="1">Uncharacterized protein</fullName>
    </submittedName>
</protein>
<accession>A9DD60</accession>
<dbReference type="Proteomes" id="UP000005839">
    <property type="component" value="Unassembled WGS sequence"/>
</dbReference>
<comment type="caution">
    <text evidence="1">The sequence shown here is derived from an EMBL/GenBank/DDBJ whole genome shotgun (WGS) entry which is preliminary data.</text>
</comment>
<gene>
    <name evidence="1" type="ORF">KT99_04727</name>
</gene>
<evidence type="ECO:0000313" key="1">
    <source>
        <dbReference type="EMBL" id="EDQ00188.1"/>
    </source>
</evidence>